<dbReference type="AlphaFoldDB" id="A0AAN6F491"/>
<dbReference type="EMBL" id="JASUXU010000348">
    <property type="protein sequence ID" value="KAK0301597.1"/>
    <property type="molecule type" value="Genomic_DNA"/>
</dbReference>
<proteinExistence type="predicted"/>
<evidence type="ECO:0000313" key="1">
    <source>
        <dbReference type="EMBL" id="KAK0301597.1"/>
    </source>
</evidence>
<gene>
    <name evidence="1" type="ORF">LTR82_018223</name>
</gene>
<organism evidence="1 2">
    <name type="scientific">Friedmanniomyces endolithicus</name>
    <dbReference type="NCBI Taxonomy" id="329885"/>
    <lineage>
        <taxon>Eukaryota</taxon>
        <taxon>Fungi</taxon>
        <taxon>Dikarya</taxon>
        <taxon>Ascomycota</taxon>
        <taxon>Pezizomycotina</taxon>
        <taxon>Dothideomycetes</taxon>
        <taxon>Dothideomycetidae</taxon>
        <taxon>Mycosphaerellales</taxon>
        <taxon>Teratosphaeriaceae</taxon>
        <taxon>Friedmanniomyces</taxon>
    </lineage>
</organism>
<accession>A0AAN6F491</accession>
<sequence>MYDIFHAIAIDFISTYVFELRHCSDYFRQPDMGRELFQDYQILKEYQFWPQEMPTFTEWATKLNLLGFVGPSGVQEAGAVIEELILRMQDNAEMAIQEAKRKEALIETEDQPIVHAQLRDSLLKDQVSKNNK</sequence>
<comment type="caution">
    <text evidence="1">The sequence shown here is derived from an EMBL/GenBank/DDBJ whole genome shotgun (WGS) entry which is preliminary data.</text>
</comment>
<name>A0AAN6F491_9PEZI</name>
<feature type="non-terminal residue" evidence="1">
    <location>
        <position position="132"/>
    </location>
</feature>
<protein>
    <submittedName>
        <fullName evidence="1">Uncharacterized protein</fullName>
    </submittedName>
</protein>
<dbReference type="Proteomes" id="UP001168146">
    <property type="component" value="Unassembled WGS sequence"/>
</dbReference>
<evidence type="ECO:0000313" key="2">
    <source>
        <dbReference type="Proteomes" id="UP001168146"/>
    </source>
</evidence>
<reference evidence="1" key="1">
    <citation type="submission" date="2021-12" db="EMBL/GenBank/DDBJ databases">
        <title>Black yeast isolated from Biological Soil Crust.</title>
        <authorList>
            <person name="Kurbessoian T."/>
        </authorList>
    </citation>
    <scope>NUCLEOTIDE SEQUENCE</scope>
    <source>
        <strain evidence="1">CCFEE 5208</strain>
    </source>
</reference>